<dbReference type="PANTHER" id="PTHR43280:SF2">
    <property type="entry name" value="HTH-TYPE TRANSCRIPTIONAL REGULATOR EXSA"/>
    <property type="match status" value="1"/>
</dbReference>
<keyword evidence="6" id="KW-1185">Reference proteome</keyword>
<accession>A0A076FFV2</accession>
<dbReference type="GO" id="GO:0043565">
    <property type="term" value="F:sequence-specific DNA binding"/>
    <property type="evidence" value="ECO:0007669"/>
    <property type="project" value="InterPro"/>
</dbReference>
<dbReference type="PROSITE" id="PS01124">
    <property type="entry name" value="HTH_ARAC_FAMILY_2"/>
    <property type="match status" value="1"/>
</dbReference>
<evidence type="ECO:0000256" key="1">
    <source>
        <dbReference type="ARBA" id="ARBA00023015"/>
    </source>
</evidence>
<dbReference type="OrthoDB" id="5342564at2"/>
<keyword evidence="1" id="KW-0805">Transcription regulation</keyword>
<dbReference type="Pfam" id="PF12833">
    <property type="entry name" value="HTH_18"/>
    <property type="match status" value="1"/>
</dbReference>
<dbReference type="InterPro" id="IPR009057">
    <property type="entry name" value="Homeodomain-like_sf"/>
</dbReference>
<dbReference type="eggNOG" id="COG2207">
    <property type="taxonomic scope" value="Bacteria"/>
</dbReference>
<evidence type="ECO:0000256" key="3">
    <source>
        <dbReference type="ARBA" id="ARBA00023163"/>
    </source>
</evidence>
<evidence type="ECO:0000256" key="2">
    <source>
        <dbReference type="ARBA" id="ARBA00023125"/>
    </source>
</evidence>
<organism evidence="5 6">
    <name type="scientific">Campylobacter iguaniorum</name>
    <dbReference type="NCBI Taxonomy" id="1244531"/>
    <lineage>
        <taxon>Bacteria</taxon>
        <taxon>Pseudomonadati</taxon>
        <taxon>Campylobacterota</taxon>
        <taxon>Epsilonproteobacteria</taxon>
        <taxon>Campylobacterales</taxon>
        <taxon>Campylobacteraceae</taxon>
        <taxon>Campylobacter</taxon>
    </lineage>
</organism>
<name>A0A076FFV2_9BACT</name>
<evidence type="ECO:0000313" key="5">
    <source>
        <dbReference type="EMBL" id="AII14714.1"/>
    </source>
</evidence>
<dbReference type="InterPro" id="IPR018060">
    <property type="entry name" value="HTH_AraC"/>
</dbReference>
<dbReference type="SUPFAM" id="SSF46689">
    <property type="entry name" value="Homeodomain-like"/>
    <property type="match status" value="1"/>
</dbReference>
<feature type="domain" description="HTH araC/xylS-type" evidence="4">
    <location>
        <begin position="193"/>
        <end position="276"/>
    </location>
</feature>
<dbReference type="STRING" id="1244531.CIG2463D_0875"/>
<dbReference type="EMBL" id="CP009043">
    <property type="protein sequence ID" value="AII14714.1"/>
    <property type="molecule type" value="Genomic_DNA"/>
</dbReference>
<dbReference type="RefSeq" id="WP_038454129.1">
    <property type="nucleotide sequence ID" value="NZ_CP009043.1"/>
</dbReference>
<dbReference type="HOGENOM" id="CLU_073843_1_1_7"/>
<dbReference type="Gene3D" id="1.10.10.60">
    <property type="entry name" value="Homeodomain-like"/>
    <property type="match status" value="2"/>
</dbReference>
<dbReference type="InterPro" id="IPR054015">
    <property type="entry name" value="ExsA-like_N"/>
</dbReference>
<dbReference type="Pfam" id="PF22200">
    <property type="entry name" value="ExsA_N"/>
    <property type="match status" value="1"/>
</dbReference>
<dbReference type="Proteomes" id="UP000028486">
    <property type="component" value="Chromosome"/>
</dbReference>
<evidence type="ECO:0000313" key="6">
    <source>
        <dbReference type="Proteomes" id="UP000028486"/>
    </source>
</evidence>
<dbReference type="AlphaFoldDB" id="A0A076FFV2"/>
<dbReference type="KEGG" id="caj:CIG1485E_0876"/>
<reference evidence="6" key="1">
    <citation type="journal article" date="2014" name="Genome Announc.">
        <title>Complete Genome Sequence of Campylobacter iguaniorum Strain 1485ET, Isolated from a Bearded Dragon (Pogona vitticeps).</title>
        <authorList>
            <person name="Gilbert M.J."/>
            <person name="Miller W.G."/>
            <person name="Yee E."/>
            <person name="Kik M."/>
            <person name="Wagenaar J.A."/>
            <person name="Duim B."/>
        </authorList>
    </citation>
    <scope>NUCLEOTIDE SEQUENCE [LARGE SCALE GENOMIC DNA]</scope>
    <source>
        <strain evidence="6">1485E</strain>
    </source>
</reference>
<proteinExistence type="predicted"/>
<keyword evidence="3" id="KW-0804">Transcription</keyword>
<evidence type="ECO:0000259" key="4">
    <source>
        <dbReference type="PROSITE" id="PS01124"/>
    </source>
</evidence>
<gene>
    <name evidence="5" type="ORF">CIG1485E_0876</name>
</gene>
<dbReference type="SMART" id="SM00342">
    <property type="entry name" value="HTH_ARAC"/>
    <property type="match status" value="1"/>
</dbReference>
<keyword evidence="2" id="KW-0238">DNA-binding</keyword>
<sequence length="278" mass="32509">MNLPNDLLNKYQNICNDNLIFVKYKVEKSTPNYEASFRQNAIIYVKTGQKIVITPKNKYTINQQELLFLPSTSHTLSDISKNGSYESWILFFSDEIIIKLLKKYNITTKPCQNNNENISFIAKNNIIINLFESLNLYNSNLDVKEILDLKFEELFLYLVKSNNKEFISYINQIKRLNLLDFKSMFFEDFIYENVASMAKTAKMDISSFSRKFKLVFGKSPKEWLDDKRFELALQLVKNSNKNINQICLECGFGSPAWFIARFKAKFGTTPYKLKISNN</sequence>
<protein>
    <submittedName>
        <fullName evidence="5">Transcriptional regulator, AraC family</fullName>
    </submittedName>
</protein>
<dbReference type="GO" id="GO:0003700">
    <property type="term" value="F:DNA-binding transcription factor activity"/>
    <property type="evidence" value="ECO:0007669"/>
    <property type="project" value="InterPro"/>
</dbReference>
<dbReference type="PANTHER" id="PTHR43280">
    <property type="entry name" value="ARAC-FAMILY TRANSCRIPTIONAL REGULATOR"/>
    <property type="match status" value="1"/>
</dbReference>